<feature type="chain" id="PRO_5045694872" description="Secreted protein" evidence="1">
    <location>
        <begin position="27"/>
        <end position="140"/>
    </location>
</feature>
<sequence length="140" mass="13822">MTFARLLTALAGAALATALSAGPAAAEPVTVPFQINPAPFGNPGGSFDVPPARCMVVLGTEPGAAIVTGGLDRGWGCLLSSGIRWLNLSSGATGWAQLSNGLDGIPPAATLRTGPGQVVLQLDPISGGTTTPGFAAFVVP</sequence>
<feature type="signal peptide" evidence="1">
    <location>
        <begin position="1"/>
        <end position="26"/>
    </location>
</feature>
<gene>
    <name evidence="2" type="ORF">ACFYTF_08395</name>
</gene>
<protein>
    <recommendedName>
        <fullName evidence="4">Secreted protein</fullName>
    </recommendedName>
</protein>
<comment type="caution">
    <text evidence="2">The sequence shown here is derived from an EMBL/GenBank/DDBJ whole genome shotgun (WGS) entry which is preliminary data.</text>
</comment>
<evidence type="ECO:0000256" key="1">
    <source>
        <dbReference type="SAM" id="SignalP"/>
    </source>
</evidence>
<organism evidence="2 3">
    <name type="scientific">Nocardia thailandica</name>
    <dbReference type="NCBI Taxonomy" id="257275"/>
    <lineage>
        <taxon>Bacteria</taxon>
        <taxon>Bacillati</taxon>
        <taxon>Actinomycetota</taxon>
        <taxon>Actinomycetes</taxon>
        <taxon>Mycobacteriales</taxon>
        <taxon>Nocardiaceae</taxon>
        <taxon>Nocardia</taxon>
    </lineage>
</organism>
<keyword evidence="1" id="KW-0732">Signal</keyword>
<dbReference type="EMBL" id="JBIAMX010000004">
    <property type="protein sequence ID" value="MFF0542843.1"/>
    <property type="molecule type" value="Genomic_DNA"/>
</dbReference>
<dbReference type="RefSeq" id="WP_387699599.1">
    <property type="nucleotide sequence ID" value="NZ_JBIAMX010000004.1"/>
</dbReference>
<name>A0ABW6PKE8_9NOCA</name>
<dbReference type="Proteomes" id="UP001601444">
    <property type="component" value="Unassembled WGS sequence"/>
</dbReference>
<evidence type="ECO:0000313" key="2">
    <source>
        <dbReference type="EMBL" id="MFF0542843.1"/>
    </source>
</evidence>
<reference evidence="2 3" key="1">
    <citation type="submission" date="2024-10" db="EMBL/GenBank/DDBJ databases">
        <title>The Natural Products Discovery Center: Release of the First 8490 Sequenced Strains for Exploring Actinobacteria Biosynthetic Diversity.</title>
        <authorList>
            <person name="Kalkreuter E."/>
            <person name="Kautsar S.A."/>
            <person name="Yang D."/>
            <person name="Bader C.D."/>
            <person name="Teijaro C.N."/>
            <person name="Fluegel L."/>
            <person name="Davis C.M."/>
            <person name="Simpson J.R."/>
            <person name="Lauterbach L."/>
            <person name="Steele A.D."/>
            <person name="Gui C."/>
            <person name="Meng S."/>
            <person name="Li G."/>
            <person name="Viehrig K."/>
            <person name="Ye F."/>
            <person name="Su P."/>
            <person name="Kiefer A.F."/>
            <person name="Nichols A."/>
            <person name="Cepeda A.J."/>
            <person name="Yan W."/>
            <person name="Fan B."/>
            <person name="Jiang Y."/>
            <person name="Adhikari A."/>
            <person name="Zheng C.-J."/>
            <person name="Schuster L."/>
            <person name="Cowan T.M."/>
            <person name="Smanski M.J."/>
            <person name="Chevrette M.G."/>
            <person name="De Carvalho L.P.S."/>
            <person name="Shen B."/>
        </authorList>
    </citation>
    <scope>NUCLEOTIDE SEQUENCE [LARGE SCALE GENOMIC DNA]</scope>
    <source>
        <strain evidence="2 3">NPDC004045</strain>
    </source>
</reference>
<proteinExistence type="predicted"/>
<keyword evidence="3" id="KW-1185">Reference proteome</keyword>
<evidence type="ECO:0000313" key="3">
    <source>
        <dbReference type="Proteomes" id="UP001601444"/>
    </source>
</evidence>
<accession>A0ABW6PKE8</accession>
<evidence type="ECO:0008006" key="4">
    <source>
        <dbReference type="Google" id="ProtNLM"/>
    </source>
</evidence>